<name>A0A6A6GFK8_9PEZI</name>
<evidence type="ECO:0008006" key="3">
    <source>
        <dbReference type="Google" id="ProtNLM"/>
    </source>
</evidence>
<gene>
    <name evidence="1" type="ORF">BDZ85DRAFT_295358</name>
</gene>
<accession>A0A6A6GFK8</accession>
<sequence>MPIVRKLILSAATLIFVFYFFLHNDNLAVGPSQLKLFKPSLINEAQQHKPADSTLGFDAVVAVSPKGSWRQTKILQQAAISEINLQIPELPEWTKEQTDNFFERLAYGGRESAIGSVMAWLSHHYILEWFLKSRYETILIMEDDMDWDIRLRTVQIPRAAAAMRSLLQPATSYWGNQKEWDVLYLGHCGDWLQKLEKGFENLQPSNLTSRPHVLYKDPTLPLREDLHPFSQKFLTALDLPQRRRAIHTSGHPLCTFAYAVNRRSAKRILKDIAPVSRPESFAFDAAMLLGCQHRGLKCYTVNPEIFHHMKGKSIIKDVEGMNQEWLPPVDREGLEQTGKRGETSNIDCGFLSGDFEYGDQKQFETLREEVGRKGRCLKPGRDGGVFDMEWDGRQTR</sequence>
<protein>
    <recommendedName>
        <fullName evidence="3">Glycosyltransferase family 25 protein</fullName>
    </recommendedName>
</protein>
<dbReference type="OrthoDB" id="47375at2759"/>
<dbReference type="AlphaFoldDB" id="A0A6A6GFK8"/>
<proteinExistence type="predicted"/>
<dbReference type="Proteomes" id="UP000799538">
    <property type="component" value="Unassembled WGS sequence"/>
</dbReference>
<keyword evidence="2" id="KW-1185">Reference proteome</keyword>
<evidence type="ECO:0000313" key="1">
    <source>
        <dbReference type="EMBL" id="KAF2224303.1"/>
    </source>
</evidence>
<organism evidence="1 2">
    <name type="scientific">Elsinoe ampelina</name>
    <dbReference type="NCBI Taxonomy" id="302913"/>
    <lineage>
        <taxon>Eukaryota</taxon>
        <taxon>Fungi</taxon>
        <taxon>Dikarya</taxon>
        <taxon>Ascomycota</taxon>
        <taxon>Pezizomycotina</taxon>
        <taxon>Dothideomycetes</taxon>
        <taxon>Dothideomycetidae</taxon>
        <taxon>Myriangiales</taxon>
        <taxon>Elsinoaceae</taxon>
        <taxon>Elsinoe</taxon>
    </lineage>
</organism>
<reference evidence="2" key="1">
    <citation type="journal article" date="2020" name="Stud. Mycol.">
        <title>101 Dothideomycetes genomes: A test case for predicting lifestyles and emergence of pathogens.</title>
        <authorList>
            <person name="Haridas S."/>
            <person name="Albert R."/>
            <person name="Binder M."/>
            <person name="Bloem J."/>
            <person name="LaButti K."/>
            <person name="Salamov A."/>
            <person name="Andreopoulos B."/>
            <person name="Baker S."/>
            <person name="Barry K."/>
            <person name="Bills G."/>
            <person name="Bluhm B."/>
            <person name="Cannon C."/>
            <person name="Castanera R."/>
            <person name="Culley D."/>
            <person name="Daum C."/>
            <person name="Ezra D."/>
            <person name="Gonzalez J."/>
            <person name="Henrissat B."/>
            <person name="Kuo A."/>
            <person name="Liang C."/>
            <person name="Lipzen A."/>
            <person name="Lutzoni F."/>
            <person name="Magnuson J."/>
            <person name="Mondo S."/>
            <person name="Nolan M."/>
            <person name="Ohm R."/>
            <person name="Pangilinan J."/>
            <person name="Park H.-J."/>
            <person name="Ramirez L."/>
            <person name="Alfaro M."/>
            <person name="Sun H."/>
            <person name="Tritt A."/>
            <person name="Yoshinaga Y."/>
            <person name="Zwiers L.-H."/>
            <person name="Turgeon B."/>
            <person name="Goodwin S."/>
            <person name="Spatafora J."/>
            <person name="Crous P."/>
            <person name="Grigoriev I."/>
        </authorList>
    </citation>
    <scope>NUCLEOTIDE SEQUENCE [LARGE SCALE GENOMIC DNA]</scope>
    <source>
        <strain evidence="2">CECT 20119</strain>
    </source>
</reference>
<dbReference type="EMBL" id="ML992505">
    <property type="protein sequence ID" value="KAF2224303.1"/>
    <property type="molecule type" value="Genomic_DNA"/>
</dbReference>
<evidence type="ECO:0000313" key="2">
    <source>
        <dbReference type="Proteomes" id="UP000799538"/>
    </source>
</evidence>